<dbReference type="Proteomes" id="UP000242715">
    <property type="component" value="Unassembled WGS sequence"/>
</dbReference>
<reference evidence="3" key="1">
    <citation type="journal article" date="2017" name="Front. Plant Sci.">
        <title>Climate Clever Clovers: New Paradigm to Reduce the Environmental Footprint of Ruminants by Breeding Low Methanogenic Forages Utilizing Haplotype Variation.</title>
        <authorList>
            <person name="Kaur P."/>
            <person name="Appels R."/>
            <person name="Bayer P.E."/>
            <person name="Keeble-Gagnere G."/>
            <person name="Wang J."/>
            <person name="Hirakawa H."/>
            <person name="Shirasawa K."/>
            <person name="Vercoe P."/>
            <person name="Stefanova K."/>
            <person name="Durmic Z."/>
            <person name="Nichols P."/>
            <person name="Revell C."/>
            <person name="Isobe S.N."/>
            <person name="Edwards D."/>
            <person name="Erskine W."/>
        </authorList>
    </citation>
    <scope>NUCLEOTIDE SEQUENCE [LARGE SCALE GENOMIC DNA]</scope>
    <source>
        <strain evidence="3">cv. Daliak</strain>
    </source>
</reference>
<evidence type="ECO:0000313" key="3">
    <source>
        <dbReference type="Proteomes" id="UP000242715"/>
    </source>
</evidence>
<evidence type="ECO:0000313" key="2">
    <source>
        <dbReference type="EMBL" id="GAU29180.1"/>
    </source>
</evidence>
<organism evidence="2 3">
    <name type="scientific">Trifolium subterraneum</name>
    <name type="common">Subterranean clover</name>
    <dbReference type="NCBI Taxonomy" id="3900"/>
    <lineage>
        <taxon>Eukaryota</taxon>
        <taxon>Viridiplantae</taxon>
        <taxon>Streptophyta</taxon>
        <taxon>Embryophyta</taxon>
        <taxon>Tracheophyta</taxon>
        <taxon>Spermatophyta</taxon>
        <taxon>Magnoliopsida</taxon>
        <taxon>eudicotyledons</taxon>
        <taxon>Gunneridae</taxon>
        <taxon>Pentapetalae</taxon>
        <taxon>rosids</taxon>
        <taxon>fabids</taxon>
        <taxon>Fabales</taxon>
        <taxon>Fabaceae</taxon>
        <taxon>Papilionoideae</taxon>
        <taxon>50 kb inversion clade</taxon>
        <taxon>NPAAA clade</taxon>
        <taxon>Hologalegina</taxon>
        <taxon>IRL clade</taxon>
        <taxon>Trifolieae</taxon>
        <taxon>Trifolium</taxon>
    </lineage>
</organism>
<feature type="compositionally biased region" description="Polar residues" evidence="1">
    <location>
        <begin position="30"/>
        <end position="41"/>
    </location>
</feature>
<dbReference type="AlphaFoldDB" id="A0A2Z6MZK7"/>
<dbReference type="EMBL" id="DF973389">
    <property type="protein sequence ID" value="GAU29180.1"/>
    <property type="molecule type" value="Genomic_DNA"/>
</dbReference>
<name>A0A2Z6MZK7_TRISU</name>
<protein>
    <submittedName>
        <fullName evidence="2">Uncharacterized protein</fullName>
    </submittedName>
</protein>
<dbReference type="OrthoDB" id="850609at2759"/>
<gene>
    <name evidence="2" type="ORF">TSUD_275990</name>
</gene>
<sequence length="144" mass="16600">MFAMTLWCIWEQQNEKLWDDMEVHSHQQRHNAGSGTDSNYNDAEKWGSSAESQDSSSVHRWLKPGRGGVKCNVNAAIFQEQRCYRVGICLRGENREYIAAKILWFQRLPKPQEVEVCGLKEAKFWLGNINLVAVSIELRLQESS</sequence>
<evidence type="ECO:0000256" key="1">
    <source>
        <dbReference type="SAM" id="MobiDB-lite"/>
    </source>
</evidence>
<proteinExistence type="predicted"/>
<keyword evidence="3" id="KW-1185">Reference proteome</keyword>
<feature type="compositionally biased region" description="Polar residues" evidence="1">
    <location>
        <begin position="49"/>
        <end position="58"/>
    </location>
</feature>
<accession>A0A2Z6MZK7</accession>
<feature type="region of interest" description="Disordered" evidence="1">
    <location>
        <begin position="28"/>
        <end position="58"/>
    </location>
</feature>